<accession>A0A3P8BV71</accession>
<sequence length="135" mass="15874">MTNLINFKIVLNNGFQALQDLLKEEENTTEDNWKWIKEAITPTCQEVLGRNKHHHKEWISVKTLDKIQEVKNKKTEINNSRTRAEKVKAQTMYTEVNKQVERSIRADKQKYVEELAPTAEKAAREGNMRQIYDTT</sequence>
<gene>
    <name evidence="1" type="ORF">SCUD_LOCUS8285</name>
</gene>
<name>A0A3P8BV71_9TREM</name>
<protein>
    <submittedName>
        <fullName evidence="1">Uncharacterized protein</fullName>
    </submittedName>
</protein>
<organism evidence="1 2">
    <name type="scientific">Schistosoma curassoni</name>
    <dbReference type="NCBI Taxonomy" id="6186"/>
    <lineage>
        <taxon>Eukaryota</taxon>
        <taxon>Metazoa</taxon>
        <taxon>Spiralia</taxon>
        <taxon>Lophotrochozoa</taxon>
        <taxon>Platyhelminthes</taxon>
        <taxon>Trematoda</taxon>
        <taxon>Digenea</taxon>
        <taxon>Strigeidida</taxon>
        <taxon>Schistosomatoidea</taxon>
        <taxon>Schistosomatidae</taxon>
        <taxon>Schistosoma</taxon>
    </lineage>
</organism>
<dbReference type="AlphaFoldDB" id="A0A3P8BV71"/>
<dbReference type="EMBL" id="UZAK01032674">
    <property type="protein sequence ID" value="VDP29992.1"/>
    <property type="molecule type" value="Genomic_DNA"/>
</dbReference>
<evidence type="ECO:0000313" key="1">
    <source>
        <dbReference type="EMBL" id="VDP29992.1"/>
    </source>
</evidence>
<reference evidence="1 2" key="1">
    <citation type="submission" date="2018-11" db="EMBL/GenBank/DDBJ databases">
        <authorList>
            <consortium name="Pathogen Informatics"/>
        </authorList>
    </citation>
    <scope>NUCLEOTIDE SEQUENCE [LARGE SCALE GENOMIC DNA]</scope>
    <source>
        <strain>Dakar</strain>
        <strain evidence="2">Senegal</strain>
    </source>
</reference>
<keyword evidence="2" id="KW-1185">Reference proteome</keyword>
<evidence type="ECO:0000313" key="2">
    <source>
        <dbReference type="Proteomes" id="UP000279833"/>
    </source>
</evidence>
<dbReference type="Proteomes" id="UP000279833">
    <property type="component" value="Unassembled WGS sequence"/>
</dbReference>
<proteinExistence type="predicted"/>